<dbReference type="Proteomes" id="UP000011083">
    <property type="component" value="Unassembled WGS sequence"/>
</dbReference>
<keyword evidence="2" id="KW-1185">Reference proteome</keyword>
<dbReference type="EMBL" id="KB007868">
    <property type="protein sequence ID" value="ELR22962.1"/>
    <property type="molecule type" value="Genomic_DNA"/>
</dbReference>
<reference evidence="1 2" key="1">
    <citation type="journal article" date="2013" name="Genome Biol.">
        <title>Genome of Acanthamoeba castellanii highlights extensive lateral gene transfer and early evolution of tyrosine kinase signaling.</title>
        <authorList>
            <person name="Clarke M."/>
            <person name="Lohan A.J."/>
            <person name="Liu B."/>
            <person name="Lagkouvardos I."/>
            <person name="Roy S."/>
            <person name="Zafar N."/>
            <person name="Bertelli C."/>
            <person name="Schilde C."/>
            <person name="Kianianmomeni A."/>
            <person name="Burglin T.R."/>
            <person name="Frech C."/>
            <person name="Turcotte B."/>
            <person name="Kopec K.O."/>
            <person name="Synnott J.M."/>
            <person name="Choo C."/>
            <person name="Paponov I."/>
            <person name="Finkler A."/>
            <person name="Soon Heng Tan C."/>
            <person name="Hutchins A.P."/>
            <person name="Weinmeier T."/>
            <person name="Rattei T."/>
            <person name="Chu J.S."/>
            <person name="Gimenez G."/>
            <person name="Irimia M."/>
            <person name="Rigden D.J."/>
            <person name="Fitzpatrick D.A."/>
            <person name="Lorenzo-Morales J."/>
            <person name="Bateman A."/>
            <person name="Chiu C.H."/>
            <person name="Tang P."/>
            <person name="Hegemann P."/>
            <person name="Fromm H."/>
            <person name="Raoult D."/>
            <person name="Greub G."/>
            <person name="Miranda-Saavedra D."/>
            <person name="Chen N."/>
            <person name="Nash P."/>
            <person name="Ginger M.L."/>
            <person name="Horn M."/>
            <person name="Schaap P."/>
            <person name="Caler L."/>
            <person name="Loftus B."/>
        </authorList>
    </citation>
    <scope>NUCLEOTIDE SEQUENCE [LARGE SCALE GENOMIC DNA]</scope>
    <source>
        <strain evidence="1 2">Neff</strain>
    </source>
</reference>
<dbReference type="VEuPathDB" id="AmoebaDB:ACA1_036550"/>
<accession>L8HCJ4</accession>
<gene>
    <name evidence="1" type="ORF">ACA1_036550</name>
</gene>
<proteinExistence type="predicted"/>
<dbReference type="KEGG" id="acan:ACA1_036550"/>
<evidence type="ECO:0000313" key="1">
    <source>
        <dbReference type="EMBL" id="ELR22962.1"/>
    </source>
</evidence>
<protein>
    <submittedName>
        <fullName evidence="1">Uncharacterized protein</fullName>
    </submittedName>
</protein>
<name>L8HCJ4_ACACF</name>
<sequence length="68" mass="7626">MSLIIDYSNPLPLPTHSPVPKAWMHYGNRFTMVLGGLIGPAQGKHLFLHPQPFWPKDAPLVISSQHEL</sequence>
<dbReference type="RefSeq" id="XP_004352101.1">
    <property type="nucleotide sequence ID" value="XM_004352049.1"/>
</dbReference>
<dbReference type="AlphaFoldDB" id="L8HCJ4"/>
<dbReference type="GeneID" id="14923929"/>
<evidence type="ECO:0000313" key="2">
    <source>
        <dbReference type="Proteomes" id="UP000011083"/>
    </source>
</evidence>
<organism evidence="1 2">
    <name type="scientific">Acanthamoeba castellanii (strain ATCC 30010 / Neff)</name>
    <dbReference type="NCBI Taxonomy" id="1257118"/>
    <lineage>
        <taxon>Eukaryota</taxon>
        <taxon>Amoebozoa</taxon>
        <taxon>Discosea</taxon>
        <taxon>Longamoebia</taxon>
        <taxon>Centramoebida</taxon>
        <taxon>Acanthamoebidae</taxon>
        <taxon>Acanthamoeba</taxon>
    </lineage>
</organism>